<dbReference type="EMBL" id="LT549890">
    <property type="protein sequence ID" value="SAI85830.1"/>
    <property type="molecule type" value="Genomic_DNA"/>
</dbReference>
<evidence type="ECO:0000313" key="8">
    <source>
        <dbReference type="EMBL" id="AZF79847.1"/>
    </source>
</evidence>
<evidence type="ECO:0000313" key="22">
    <source>
        <dbReference type="Proteomes" id="UP000282269"/>
    </source>
</evidence>
<evidence type="ECO:0000313" key="20">
    <source>
        <dbReference type="Proteomes" id="UP000275843"/>
    </source>
</evidence>
<evidence type="ECO:0000313" key="11">
    <source>
        <dbReference type="EMBL" id="SAI85830.1"/>
    </source>
</evidence>
<dbReference type="PATRIC" id="fig|2287.6.peg.3078"/>
<dbReference type="Proteomes" id="UP000273443">
    <property type="component" value="Chromosome"/>
</dbReference>
<reference evidence="15" key="2">
    <citation type="submission" date="2016-04" db="EMBL/GenBank/DDBJ databases">
        <authorList>
            <person name="Shah S.A."/>
            <person name="Garrett R.A."/>
        </authorList>
    </citation>
    <scope>NUCLEOTIDE SEQUENCE [LARGE SCALE GENOMIC DNA]</scope>
    <source>
        <strain evidence="15">ATCC 35091 / DSM 1616 / JCM 8930 / NBRC 15331 / P1</strain>
    </source>
</reference>
<reference evidence="12 13" key="1">
    <citation type="journal article" date="2015" name="Genome Announc.">
        <title>Complete Genome Sequence of Sulfolobus solfataricus Strain 98/2 and Evolved Derivatives.</title>
        <authorList>
            <person name="McCarthy S."/>
            <person name="Gradnigo J."/>
            <person name="Johnson T."/>
            <person name="Payne S."/>
            <person name="Lipzen A."/>
            <person name="Martin J."/>
            <person name="Schackwitz W."/>
            <person name="Moriyama E."/>
            <person name="Blum P."/>
        </authorList>
    </citation>
    <scope>NUCLEOTIDE SEQUENCE [LARGE SCALE GENOMIC DNA]</scope>
    <source>
        <strain evidence="12">98/2 SULC</strain>
        <strain evidence="1">SARC-B</strain>
        <strain evidence="2">SARC-C</strain>
        <strain evidence="3 14">SULA</strain>
        <strain evidence="13">SULB</strain>
    </source>
</reference>
<evidence type="ECO:0000313" key="4">
    <source>
        <dbReference type="EMBL" id="AZF69391.1"/>
    </source>
</evidence>
<protein>
    <submittedName>
        <fullName evidence="1">Uncharacterized protein</fullName>
    </submittedName>
</protein>
<dbReference type="EMBL" id="CP011055">
    <property type="protein sequence ID" value="AKA74927.1"/>
    <property type="molecule type" value="Genomic_DNA"/>
</dbReference>
<dbReference type="Proteomes" id="UP000275843">
    <property type="component" value="Chromosome"/>
</dbReference>
<dbReference type="EMBL" id="CP011057">
    <property type="protein sequence ID" value="AKA80314.1"/>
    <property type="molecule type" value="Genomic_DNA"/>
</dbReference>
<dbReference type="KEGG" id="ssof:SULC_2871"/>
<evidence type="ECO:0000313" key="7">
    <source>
        <dbReference type="EMBL" id="AZF77242.1"/>
    </source>
</evidence>
<evidence type="ECO:0000313" key="2">
    <source>
        <dbReference type="EMBL" id="AKA77623.1"/>
    </source>
</evidence>
<dbReference type="Proteomes" id="UP000033085">
    <property type="component" value="Chromosome"/>
</dbReference>
<dbReference type="Proteomes" id="UP000282269">
    <property type="component" value="Chromosome"/>
</dbReference>
<evidence type="ECO:0000313" key="5">
    <source>
        <dbReference type="EMBL" id="AZF72011.1"/>
    </source>
</evidence>
<sequence>MRFSCNSLFIISGYLDLIISGKRTTSITIHNGVKFLMLHSLKHCGWGKAQDDGYRLSVPAPYLYIHELRGGLIERKTQAWSCAESMERC</sequence>
<dbReference type="Proteomes" id="UP000273194">
    <property type="component" value="Chromosome"/>
</dbReference>
<evidence type="ECO:0000313" key="21">
    <source>
        <dbReference type="Proteomes" id="UP000278715"/>
    </source>
</evidence>
<dbReference type="EMBL" id="CP033239">
    <property type="protein sequence ID" value="AZF79847.1"/>
    <property type="molecule type" value="Genomic_DNA"/>
</dbReference>
<reference evidence="16 17" key="4">
    <citation type="journal article" date="2018" name="Proc. Natl. Acad. Sci. U.S.A.">
        <title>Nonmutational mechanism of inheritance in the Archaeon Sulfolobus solfataricus.</title>
        <authorList>
            <person name="Payne S."/>
            <person name="McCarthy S."/>
            <person name="Johnson T."/>
            <person name="North E."/>
            <person name="Blum P."/>
        </authorList>
    </citation>
    <scope>NUCLEOTIDE SEQUENCE [LARGE SCALE GENOMIC DNA]</scope>
    <source>
        <strain evidence="5 16">SARC-H</strain>
        <strain evidence="6 20">SARC-I</strain>
        <strain evidence="8 21">SARC-N</strain>
        <strain evidence="9 22">SARC-O</strain>
        <strain evidence="10 17">SUL120</strain>
        <strain evidence="4 18">SULG</strain>
        <strain evidence="7 19">SULM</strain>
    </source>
</reference>
<evidence type="ECO:0000313" key="1">
    <source>
        <dbReference type="EMBL" id="AKA74927.1"/>
    </source>
</evidence>
<evidence type="ECO:0000313" key="10">
    <source>
        <dbReference type="EMBL" id="AZF85059.1"/>
    </source>
</evidence>
<dbReference type="EMBL" id="CP033235">
    <property type="protein sequence ID" value="AZF69391.1"/>
    <property type="molecule type" value="Genomic_DNA"/>
</dbReference>
<proteinExistence type="predicted"/>
<dbReference type="EMBL" id="CP011056">
    <property type="protein sequence ID" value="AKA77623.1"/>
    <property type="molecule type" value="Genomic_DNA"/>
</dbReference>
<evidence type="ECO:0000313" key="15">
    <source>
        <dbReference type="Proteomes" id="UP000076770"/>
    </source>
</evidence>
<accession>A0A0E3K706</accession>
<dbReference type="Proteomes" id="UP000278715">
    <property type="component" value="Chromosome"/>
</dbReference>
<evidence type="ECO:0000313" key="16">
    <source>
        <dbReference type="Proteomes" id="UP000267993"/>
    </source>
</evidence>
<evidence type="ECO:0000313" key="18">
    <source>
        <dbReference type="Proteomes" id="UP000273194"/>
    </source>
</evidence>
<dbReference type="Proteomes" id="UP000076770">
    <property type="component" value="Chromosome i"/>
</dbReference>
<dbReference type="EMBL" id="CP033240">
    <property type="protein sequence ID" value="AZF82453.1"/>
    <property type="molecule type" value="Genomic_DNA"/>
</dbReference>
<evidence type="ECO:0000313" key="6">
    <source>
        <dbReference type="EMBL" id="AZF74631.1"/>
    </source>
</evidence>
<dbReference type="EMBL" id="CP033236">
    <property type="protein sequence ID" value="AZF72011.1"/>
    <property type="molecule type" value="Genomic_DNA"/>
</dbReference>
<evidence type="ECO:0000313" key="19">
    <source>
        <dbReference type="Proteomes" id="UP000273443"/>
    </source>
</evidence>
<gene>
    <name evidence="11" type="ORF">SSOP1_2276</name>
    <name evidence="3" type="ORF">SULA_2874</name>
    <name evidence="1" type="ORF">SULB_2874</name>
    <name evidence="2" type="ORF">SULC_2871</name>
    <name evidence="4" type="ORF">SULG_14660</name>
    <name evidence="5" type="ORF">SULH_14660</name>
    <name evidence="6" type="ORF">SULI_14660</name>
    <name evidence="7" type="ORF">SULM_14590</name>
    <name evidence="8" type="ORF">SULN_14580</name>
    <name evidence="9" type="ORF">SULO_14600</name>
    <name evidence="10" type="ORF">SULZ_14675</name>
</gene>
<dbReference type="Proteomes" id="UP000269431">
    <property type="component" value="Chromosome"/>
</dbReference>
<dbReference type="KEGG" id="ssol:SULB_2874"/>
<dbReference type="KEGG" id="ssoa:SULA_2874"/>
<name>A0A0E3K706_SACSO</name>
<dbReference type="Proteomes" id="UP000033057">
    <property type="component" value="Chromosome"/>
</dbReference>
<evidence type="ECO:0000313" key="13">
    <source>
        <dbReference type="Proteomes" id="UP000033085"/>
    </source>
</evidence>
<reference evidence="11" key="3">
    <citation type="submission" date="2016-04" db="EMBL/GenBank/DDBJ databases">
        <authorList>
            <person name="Evans L.H."/>
            <person name="Alamgir A."/>
            <person name="Owens N."/>
            <person name="Weber N.D."/>
            <person name="Virtaneva K."/>
            <person name="Barbian K."/>
            <person name="Babar A."/>
            <person name="Rosenke K."/>
        </authorList>
    </citation>
    <scope>NUCLEOTIDE SEQUENCE</scope>
    <source>
        <strain evidence="11">P1</strain>
    </source>
</reference>
<evidence type="ECO:0000313" key="12">
    <source>
        <dbReference type="Proteomes" id="UP000033057"/>
    </source>
</evidence>
<organism evidence="1 13">
    <name type="scientific">Saccharolobus solfataricus</name>
    <name type="common">Sulfolobus solfataricus</name>
    <dbReference type="NCBI Taxonomy" id="2287"/>
    <lineage>
        <taxon>Archaea</taxon>
        <taxon>Thermoproteota</taxon>
        <taxon>Thermoprotei</taxon>
        <taxon>Sulfolobales</taxon>
        <taxon>Sulfolobaceae</taxon>
        <taxon>Saccharolobus</taxon>
    </lineage>
</organism>
<dbReference type="Proteomes" id="UP000033106">
    <property type="component" value="Chromosome"/>
</dbReference>
<dbReference type="EMBL" id="CP033237">
    <property type="protein sequence ID" value="AZF74631.1"/>
    <property type="molecule type" value="Genomic_DNA"/>
</dbReference>
<dbReference type="Proteomes" id="UP000267993">
    <property type="component" value="Chromosome"/>
</dbReference>
<reference evidence="1" key="5">
    <citation type="submission" date="2018-10" db="EMBL/GenBank/DDBJ databases">
        <authorList>
            <person name="McCarthy S."/>
            <person name="Gradnigo J."/>
            <person name="Johnson T."/>
            <person name="Payne S."/>
            <person name="Lipzen A."/>
            <person name="Schackwitz W."/>
            <person name="Martin J."/>
            <person name="Moriyama E."/>
            <person name="Blum P."/>
        </authorList>
    </citation>
    <scope>NUCLEOTIDE SEQUENCE</scope>
    <source>
        <strain evidence="1">SARC-B</strain>
        <strain evidence="2">SARC-C</strain>
        <strain evidence="3">SULA</strain>
    </source>
</reference>
<dbReference type="EMBL" id="CP033238">
    <property type="protein sequence ID" value="AZF77242.1"/>
    <property type="molecule type" value="Genomic_DNA"/>
</dbReference>
<evidence type="ECO:0000313" key="14">
    <source>
        <dbReference type="Proteomes" id="UP000033106"/>
    </source>
</evidence>
<evidence type="ECO:0000313" key="9">
    <source>
        <dbReference type="EMBL" id="AZF82453.1"/>
    </source>
</evidence>
<evidence type="ECO:0000313" key="17">
    <source>
        <dbReference type="Proteomes" id="UP000269431"/>
    </source>
</evidence>
<evidence type="ECO:0000313" key="3">
    <source>
        <dbReference type="EMBL" id="AKA80314.1"/>
    </source>
</evidence>
<dbReference type="EMBL" id="CP033241">
    <property type="protein sequence ID" value="AZF85059.1"/>
    <property type="molecule type" value="Genomic_DNA"/>
</dbReference>
<dbReference type="AlphaFoldDB" id="A0A0E3K706"/>